<sequence length="97" mass="11020">MLRTIIYCLLSTSLLISLTNIAFAEDDTYVKIQEMVNDLGSPPERAKNNGKWQKCVDGGRKKITIKRTKGGTTYEGIYENCKEWGRLRNGHVIITIQ</sequence>
<dbReference type="AlphaFoldDB" id="A0A2N7PKF9"/>
<organism evidence="2 3">
    <name type="scientific">Caldimicrobium thiodismutans</name>
    <dbReference type="NCBI Taxonomy" id="1653476"/>
    <lineage>
        <taxon>Bacteria</taxon>
        <taxon>Pseudomonadati</taxon>
        <taxon>Thermodesulfobacteriota</taxon>
        <taxon>Thermodesulfobacteria</taxon>
        <taxon>Thermodesulfobacteriales</taxon>
        <taxon>Thermodesulfobacteriaceae</taxon>
        <taxon>Caldimicrobium</taxon>
    </lineage>
</organism>
<dbReference type="EMBL" id="PNIE01000028">
    <property type="protein sequence ID" value="PMP63748.1"/>
    <property type="molecule type" value="Genomic_DNA"/>
</dbReference>
<comment type="caution">
    <text evidence="2">The sequence shown here is derived from an EMBL/GenBank/DDBJ whole genome shotgun (WGS) entry which is preliminary data.</text>
</comment>
<gene>
    <name evidence="2" type="ORF">C0197_01880</name>
</gene>
<reference evidence="2 3" key="1">
    <citation type="submission" date="2018-01" db="EMBL/GenBank/DDBJ databases">
        <title>Metagenomic assembled genomes from two thermal pools in the Uzon Caldera, Kamchatka, Russia.</title>
        <authorList>
            <person name="Wilkins L."/>
            <person name="Ettinger C."/>
        </authorList>
    </citation>
    <scope>NUCLEOTIDE SEQUENCE [LARGE SCALE GENOMIC DNA]</scope>
    <source>
        <strain evidence="2">ZAV-15</strain>
    </source>
</reference>
<dbReference type="Proteomes" id="UP000235731">
    <property type="component" value="Unassembled WGS sequence"/>
</dbReference>
<proteinExistence type="predicted"/>
<accession>A0A2N7PKF9</accession>
<feature type="chain" id="PRO_5014918442" evidence="1">
    <location>
        <begin position="25"/>
        <end position="97"/>
    </location>
</feature>
<evidence type="ECO:0000313" key="2">
    <source>
        <dbReference type="EMBL" id="PMP63748.1"/>
    </source>
</evidence>
<keyword evidence="1" id="KW-0732">Signal</keyword>
<feature type="signal peptide" evidence="1">
    <location>
        <begin position="1"/>
        <end position="24"/>
    </location>
</feature>
<evidence type="ECO:0000313" key="3">
    <source>
        <dbReference type="Proteomes" id="UP000235731"/>
    </source>
</evidence>
<name>A0A2N7PKF9_9BACT</name>
<evidence type="ECO:0000256" key="1">
    <source>
        <dbReference type="SAM" id="SignalP"/>
    </source>
</evidence>
<protein>
    <submittedName>
        <fullName evidence="2">Uncharacterized protein</fullName>
    </submittedName>
</protein>